<accession>A0A9N9SEY8</accession>
<reference evidence="4" key="2">
    <citation type="submission" date="2022-10" db="EMBL/GenBank/DDBJ databases">
        <authorList>
            <consortium name="ENA_rothamsted_submissions"/>
            <consortium name="culmorum"/>
            <person name="King R."/>
        </authorList>
    </citation>
    <scope>NUCLEOTIDE SEQUENCE</scope>
</reference>
<name>A0A9N9SEY8_PHACE</name>
<dbReference type="OrthoDB" id="10254947at2759"/>
<dbReference type="GO" id="GO:0071356">
    <property type="term" value="P:cellular response to tumor necrosis factor"/>
    <property type="evidence" value="ECO:0007669"/>
    <property type="project" value="TreeGrafter"/>
</dbReference>
<keyword evidence="1" id="KW-0677">Repeat</keyword>
<dbReference type="EMBL" id="OU896710">
    <property type="protein sequence ID" value="CAG9820524.1"/>
    <property type="molecule type" value="Genomic_DNA"/>
</dbReference>
<proteinExistence type="predicted"/>
<feature type="repeat" description="ANK" evidence="3">
    <location>
        <begin position="466"/>
        <end position="498"/>
    </location>
</feature>
<evidence type="ECO:0000313" key="5">
    <source>
        <dbReference type="Proteomes" id="UP001153737"/>
    </source>
</evidence>
<dbReference type="SUPFAM" id="SSF48403">
    <property type="entry name" value="Ankyrin repeat"/>
    <property type="match status" value="1"/>
</dbReference>
<evidence type="ECO:0000256" key="1">
    <source>
        <dbReference type="ARBA" id="ARBA00022737"/>
    </source>
</evidence>
<evidence type="ECO:0000256" key="3">
    <source>
        <dbReference type="PROSITE-ProRule" id="PRU00023"/>
    </source>
</evidence>
<sequence>MELNECLIEYPYHSETLYCTDSEVADNKKYFLLGFKDSIPVICNNMLEEKVRTPLSMKNKVLKVEVDPQTGDKFINLNGRKIKIPESKTPVIPKTEQNISHNMSAGPQPIKFKIIRGFPLPKSHYTSLILDKTNVDSATISVNKKIINLNSLSQKSLIISSEVHSVKSPDSSNMTIKPYTQTSMCEADSFSYLGKQISCRSSSTITSDDQHVGALDLTNYSVKLDNTNDGESASSDKSCQTDISWYSNNVNARNNVAECGVQTEDPGEEIIDDLTFLSPDVDIEYLLNDLEHAPMKHILPKKILNCSPLYTPPESLFELESSCQNSQKNIDCKTSPQSHSTANNFFQELRTALIPDDKGNMPIHIGVLRDDLKTVKKCWLILKILQQSVDLPNNSDFTPLQLAVTNMASCDVIDYLLSKGASLEAIDSEGNNILHLAIEYRRTDALASLLRFATERDFNLDQHNHEGLTPLMIACLNGQNDSAKLLLDFKADVNARDHISGRTSLFHAAENHDVEMVQMLLMYQAETKLKNFFGTSPHDAMYEIEDMPDQIKCLIWGKSNKRKAADEPKTAKVMKKEEPMVRKVGLKTYPKYQKIEFPDVSRRLSVVK</sequence>
<dbReference type="PANTHER" id="PTHR46680:SF3">
    <property type="entry name" value="NF-KAPPA-B INHIBITOR CACTUS"/>
    <property type="match status" value="1"/>
</dbReference>
<dbReference type="InterPro" id="IPR002110">
    <property type="entry name" value="Ankyrin_rpt"/>
</dbReference>
<dbReference type="Gene3D" id="1.25.40.20">
    <property type="entry name" value="Ankyrin repeat-containing domain"/>
    <property type="match status" value="1"/>
</dbReference>
<dbReference type="InterPro" id="IPR036770">
    <property type="entry name" value="Ankyrin_rpt-contain_sf"/>
</dbReference>
<dbReference type="Proteomes" id="UP001153737">
    <property type="component" value="Chromosome 4"/>
</dbReference>
<feature type="repeat" description="ANK" evidence="3">
    <location>
        <begin position="395"/>
        <end position="428"/>
    </location>
</feature>
<dbReference type="SMART" id="SM00248">
    <property type="entry name" value="ANK"/>
    <property type="match status" value="4"/>
</dbReference>
<dbReference type="GO" id="GO:0051059">
    <property type="term" value="F:NF-kappaB binding"/>
    <property type="evidence" value="ECO:0007669"/>
    <property type="project" value="TreeGrafter"/>
</dbReference>
<evidence type="ECO:0000256" key="2">
    <source>
        <dbReference type="ARBA" id="ARBA00023043"/>
    </source>
</evidence>
<keyword evidence="5" id="KW-1185">Reference proteome</keyword>
<keyword evidence="2 3" id="KW-0040">ANK repeat</keyword>
<organism evidence="4 5">
    <name type="scientific">Phaedon cochleariae</name>
    <name type="common">Mustard beetle</name>
    <dbReference type="NCBI Taxonomy" id="80249"/>
    <lineage>
        <taxon>Eukaryota</taxon>
        <taxon>Metazoa</taxon>
        <taxon>Ecdysozoa</taxon>
        <taxon>Arthropoda</taxon>
        <taxon>Hexapoda</taxon>
        <taxon>Insecta</taxon>
        <taxon>Pterygota</taxon>
        <taxon>Neoptera</taxon>
        <taxon>Endopterygota</taxon>
        <taxon>Coleoptera</taxon>
        <taxon>Polyphaga</taxon>
        <taxon>Cucujiformia</taxon>
        <taxon>Chrysomeloidea</taxon>
        <taxon>Chrysomelidae</taxon>
        <taxon>Chrysomelinae</taxon>
        <taxon>Chrysomelini</taxon>
        <taxon>Phaedon</taxon>
    </lineage>
</organism>
<feature type="repeat" description="ANK" evidence="3">
    <location>
        <begin position="500"/>
        <end position="532"/>
    </location>
</feature>
<dbReference type="PROSITE" id="PS50297">
    <property type="entry name" value="ANK_REP_REGION"/>
    <property type="match status" value="1"/>
</dbReference>
<gene>
    <name evidence="4" type="ORF">PHAECO_LOCUS8006</name>
</gene>
<dbReference type="AlphaFoldDB" id="A0A9N9SEY8"/>
<evidence type="ECO:0000313" key="4">
    <source>
        <dbReference type="EMBL" id="CAG9820524.1"/>
    </source>
</evidence>
<dbReference type="Pfam" id="PF00023">
    <property type="entry name" value="Ank"/>
    <property type="match status" value="1"/>
</dbReference>
<dbReference type="InterPro" id="IPR051070">
    <property type="entry name" value="NF-kappa-B_inhibitor"/>
</dbReference>
<dbReference type="GO" id="GO:0005829">
    <property type="term" value="C:cytosol"/>
    <property type="evidence" value="ECO:0007669"/>
    <property type="project" value="TreeGrafter"/>
</dbReference>
<dbReference type="PROSITE" id="PS50088">
    <property type="entry name" value="ANK_REPEAT"/>
    <property type="match status" value="3"/>
</dbReference>
<dbReference type="Pfam" id="PF12796">
    <property type="entry name" value="Ank_2"/>
    <property type="match status" value="1"/>
</dbReference>
<protein>
    <submittedName>
        <fullName evidence="4">Uncharacterized protein</fullName>
    </submittedName>
</protein>
<reference evidence="4" key="1">
    <citation type="submission" date="2022-01" db="EMBL/GenBank/DDBJ databases">
        <authorList>
            <person name="King R."/>
        </authorList>
    </citation>
    <scope>NUCLEOTIDE SEQUENCE</scope>
</reference>
<dbReference type="PANTHER" id="PTHR46680">
    <property type="entry name" value="NF-KAPPA-B INHIBITOR ALPHA"/>
    <property type="match status" value="1"/>
</dbReference>